<name>A0ABU9HTP1_9FLAO</name>
<dbReference type="RefSeq" id="WP_341695843.1">
    <property type="nucleotide sequence ID" value="NZ_JBBYHR010000002.1"/>
</dbReference>
<reference evidence="1 2" key="1">
    <citation type="submission" date="2024-04" db="EMBL/GenBank/DDBJ databases">
        <title>Flavobacterium sp. DGU11 16S ribosomal RNA gene Genome sequencing and assembly.</title>
        <authorList>
            <person name="Park S."/>
        </authorList>
    </citation>
    <scope>NUCLEOTIDE SEQUENCE [LARGE SCALE GENOMIC DNA]</scope>
    <source>
        <strain evidence="1 2">DGU11</strain>
    </source>
</reference>
<organism evidence="1 2">
    <name type="scientific">Flavobacterium arundinis</name>
    <dbReference type="NCBI Taxonomy" id="3139143"/>
    <lineage>
        <taxon>Bacteria</taxon>
        <taxon>Pseudomonadati</taxon>
        <taxon>Bacteroidota</taxon>
        <taxon>Flavobacteriia</taxon>
        <taxon>Flavobacteriales</taxon>
        <taxon>Flavobacteriaceae</taxon>
        <taxon>Flavobacterium</taxon>
    </lineage>
</organism>
<comment type="caution">
    <text evidence="1">The sequence shown here is derived from an EMBL/GenBank/DDBJ whole genome shotgun (WGS) entry which is preliminary data.</text>
</comment>
<evidence type="ECO:0000313" key="2">
    <source>
        <dbReference type="Proteomes" id="UP001464555"/>
    </source>
</evidence>
<accession>A0ABU9HTP1</accession>
<proteinExistence type="predicted"/>
<gene>
    <name evidence="1" type="ORF">AAEO56_04575</name>
</gene>
<sequence>MEDIRGEFAFKLLKVVTEQFAVYEENKIDTNDLSKLEMVVRFRFGVKPRTSIAAFALFELQYDKNIVVTIESGLYMELSGAAWEDMQVKKDKYKLEKEYAQHFAGMALGITRGILHSKTENTYLNQYPIPLIDASLYIPEDIEFDSMSHLN</sequence>
<dbReference type="Proteomes" id="UP001464555">
    <property type="component" value="Unassembled WGS sequence"/>
</dbReference>
<keyword evidence="2" id="KW-1185">Reference proteome</keyword>
<dbReference type="EMBL" id="JBBYHR010000002">
    <property type="protein sequence ID" value="MEL1243527.1"/>
    <property type="molecule type" value="Genomic_DNA"/>
</dbReference>
<protein>
    <submittedName>
        <fullName evidence="1">Uncharacterized protein</fullName>
    </submittedName>
</protein>
<evidence type="ECO:0000313" key="1">
    <source>
        <dbReference type="EMBL" id="MEL1243527.1"/>
    </source>
</evidence>